<dbReference type="AlphaFoldDB" id="A0A814R341"/>
<proteinExistence type="predicted"/>
<dbReference type="Proteomes" id="UP000663879">
    <property type="component" value="Unassembled WGS sequence"/>
</dbReference>
<comment type="caution">
    <text evidence="1">The sequence shown here is derived from an EMBL/GenBank/DDBJ whole genome shotgun (WGS) entry which is preliminary data.</text>
</comment>
<gene>
    <name evidence="1" type="ORF">OXX778_LOCUS22309</name>
</gene>
<organism evidence="1 2">
    <name type="scientific">Brachionus calyciflorus</name>
    <dbReference type="NCBI Taxonomy" id="104777"/>
    <lineage>
        <taxon>Eukaryota</taxon>
        <taxon>Metazoa</taxon>
        <taxon>Spiralia</taxon>
        <taxon>Gnathifera</taxon>
        <taxon>Rotifera</taxon>
        <taxon>Eurotatoria</taxon>
        <taxon>Monogononta</taxon>
        <taxon>Pseudotrocha</taxon>
        <taxon>Ploima</taxon>
        <taxon>Brachionidae</taxon>
        <taxon>Brachionus</taxon>
    </lineage>
</organism>
<accession>A0A814R341</accession>
<keyword evidence="2" id="KW-1185">Reference proteome</keyword>
<feature type="non-terminal residue" evidence="1">
    <location>
        <position position="1"/>
    </location>
</feature>
<sequence>QSTKISSSVFPTTGQITKPVITDANSTINKIIKNV</sequence>
<dbReference type="EMBL" id="CAJNOC010009298">
    <property type="protein sequence ID" value="CAF1127211.1"/>
    <property type="molecule type" value="Genomic_DNA"/>
</dbReference>
<evidence type="ECO:0000313" key="1">
    <source>
        <dbReference type="EMBL" id="CAF1127211.1"/>
    </source>
</evidence>
<name>A0A814R341_9BILA</name>
<protein>
    <submittedName>
        <fullName evidence="1">Uncharacterized protein</fullName>
    </submittedName>
</protein>
<evidence type="ECO:0000313" key="2">
    <source>
        <dbReference type="Proteomes" id="UP000663879"/>
    </source>
</evidence>
<reference evidence="1" key="1">
    <citation type="submission" date="2021-02" db="EMBL/GenBank/DDBJ databases">
        <authorList>
            <person name="Nowell W R."/>
        </authorList>
    </citation>
    <scope>NUCLEOTIDE SEQUENCE</scope>
    <source>
        <strain evidence="1">Ploen Becks lab</strain>
    </source>
</reference>